<organism evidence="2 3">
    <name type="scientific">Urechidicola vernalis</name>
    <dbReference type="NCBI Taxonomy" id="3075600"/>
    <lineage>
        <taxon>Bacteria</taxon>
        <taxon>Pseudomonadati</taxon>
        <taxon>Bacteroidota</taxon>
        <taxon>Flavobacteriia</taxon>
        <taxon>Flavobacteriales</taxon>
        <taxon>Flavobacteriaceae</taxon>
        <taxon>Urechidicola</taxon>
    </lineage>
</organism>
<dbReference type="SUPFAM" id="SSF56935">
    <property type="entry name" value="Porins"/>
    <property type="match status" value="1"/>
</dbReference>
<keyword evidence="1" id="KW-0732">Signal</keyword>
<evidence type="ECO:0000313" key="2">
    <source>
        <dbReference type="EMBL" id="MDT0553033.1"/>
    </source>
</evidence>
<dbReference type="RefSeq" id="WP_311593014.1">
    <property type="nucleotide sequence ID" value="NZ_JAVRHV010000003.1"/>
</dbReference>
<accession>A0ABU2Y7M4</accession>
<name>A0ABU2Y7M4_9FLAO</name>
<reference evidence="2 3" key="1">
    <citation type="submission" date="2023-09" db="EMBL/GenBank/DDBJ databases">
        <authorList>
            <person name="Rey-Velasco X."/>
        </authorList>
    </citation>
    <scope>NUCLEOTIDE SEQUENCE [LARGE SCALE GENOMIC DNA]</scope>
    <source>
        <strain evidence="2 3">P050</strain>
    </source>
</reference>
<sequence length="389" mass="43451">MKLTLKLFFFSLFLCLNEPILAQSSETQVKKDSIEEKKSVSKDIRKEDGVMSYNWNSGKITFGGVIHRTVMYVADGINNDIFFMDSEQPPTQLKMNIENNLNDNISVFGKFLIGLQSNRPIEVSQDNKNPGVVFRAIISEVGFRHSKIGSIELGRGFTSSSVFNQADLSGTSTGSLIAIGNLAPGMKFSDRDANELSDRQVFNYFFDTQRLFVADRIRFDSNSFGGGFTLAGSLAADDRWDASLRYFPKAGKFTFRGVVTYEQKPFKDIYSRTVLGFGLRHEKSGVNISALGSYGETTDKRDPYGYVVKAGVTRSFTELGNTAFSIDYTQNEDAVIEGEKASSYGFFANQRIDPIRVVVYAGYRKYEVQETDLNLHPLNTVTLGVSFSF</sequence>
<proteinExistence type="predicted"/>
<comment type="caution">
    <text evidence="2">The sequence shown here is derived from an EMBL/GenBank/DDBJ whole genome shotgun (WGS) entry which is preliminary data.</text>
</comment>
<protein>
    <submittedName>
        <fullName evidence="2">Porin</fullName>
    </submittedName>
</protein>
<gene>
    <name evidence="2" type="ORF">RM519_07240</name>
</gene>
<keyword evidence="3" id="KW-1185">Reference proteome</keyword>
<dbReference type="Proteomes" id="UP001252186">
    <property type="component" value="Unassembled WGS sequence"/>
</dbReference>
<dbReference type="EMBL" id="JAVRHV010000003">
    <property type="protein sequence ID" value="MDT0553033.1"/>
    <property type="molecule type" value="Genomic_DNA"/>
</dbReference>
<feature type="signal peptide" evidence="1">
    <location>
        <begin position="1"/>
        <end position="22"/>
    </location>
</feature>
<feature type="chain" id="PRO_5045056595" evidence="1">
    <location>
        <begin position="23"/>
        <end position="389"/>
    </location>
</feature>
<evidence type="ECO:0000256" key="1">
    <source>
        <dbReference type="SAM" id="SignalP"/>
    </source>
</evidence>
<evidence type="ECO:0000313" key="3">
    <source>
        <dbReference type="Proteomes" id="UP001252186"/>
    </source>
</evidence>